<dbReference type="InterPro" id="IPR039426">
    <property type="entry name" value="TonB-dep_rcpt-like"/>
</dbReference>
<evidence type="ECO:0000256" key="3">
    <source>
        <dbReference type="ARBA" id="ARBA00022452"/>
    </source>
</evidence>
<dbReference type="InterPro" id="IPR012910">
    <property type="entry name" value="Plug_dom"/>
</dbReference>
<evidence type="ECO:0000256" key="8">
    <source>
        <dbReference type="PROSITE-ProRule" id="PRU01360"/>
    </source>
</evidence>
<dbReference type="PROSITE" id="PS52016">
    <property type="entry name" value="TONB_DEPENDENT_REC_3"/>
    <property type="match status" value="1"/>
</dbReference>
<dbReference type="NCBIfam" id="TIGR04056">
    <property type="entry name" value="OMP_RagA_SusC"/>
    <property type="match status" value="1"/>
</dbReference>
<dbReference type="Pfam" id="PF07715">
    <property type="entry name" value="Plug"/>
    <property type="match status" value="1"/>
</dbReference>
<feature type="signal peptide" evidence="9">
    <location>
        <begin position="1"/>
        <end position="34"/>
    </location>
</feature>
<name>A0A5C8K8U4_9BACT</name>
<evidence type="ECO:0000256" key="4">
    <source>
        <dbReference type="ARBA" id="ARBA00022692"/>
    </source>
</evidence>
<dbReference type="RefSeq" id="WP_147920680.1">
    <property type="nucleotide sequence ID" value="NZ_VRTY01000013.1"/>
</dbReference>
<gene>
    <name evidence="11" type="ORF">FVR03_05060</name>
</gene>
<evidence type="ECO:0000256" key="6">
    <source>
        <dbReference type="ARBA" id="ARBA00023136"/>
    </source>
</evidence>
<dbReference type="PANTHER" id="PTHR30069">
    <property type="entry name" value="TONB-DEPENDENT OUTER MEMBRANE RECEPTOR"/>
    <property type="match status" value="1"/>
</dbReference>
<dbReference type="NCBIfam" id="TIGR04057">
    <property type="entry name" value="SusC_RagA_signa"/>
    <property type="match status" value="1"/>
</dbReference>
<evidence type="ECO:0000256" key="5">
    <source>
        <dbReference type="ARBA" id="ARBA00022729"/>
    </source>
</evidence>
<comment type="similarity">
    <text evidence="8">Belongs to the TonB-dependent receptor family.</text>
</comment>
<dbReference type="InterPro" id="IPR037066">
    <property type="entry name" value="Plug_dom_sf"/>
</dbReference>
<evidence type="ECO:0000256" key="1">
    <source>
        <dbReference type="ARBA" id="ARBA00004571"/>
    </source>
</evidence>
<dbReference type="Proteomes" id="UP000321926">
    <property type="component" value="Unassembled WGS sequence"/>
</dbReference>
<organism evidence="11 12">
    <name type="scientific">Pontibacter qinzhouensis</name>
    <dbReference type="NCBI Taxonomy" id="2603253"/>
    <lineage>
        <taxon>Bacteria</taxon>
        <taxon>Pseudomonadati</taxon>
        <taxon>Bacteroidota</taxon>
        <taxon>Cytophagia</taxon>
        <taxon>Cytophagales</taxon>
        <taxon>Hymenobacteraceae</taxon>
        <taxon>Pontibacter</taxon>
    </lineage>
</organism>
<evidence type="ECO:0000256" key="9">
    <source>
        <dbReference type="SAM" id="SignalP"/>
    </source>
</evidence>
<dbReference type="InterPro" id="IPR023997">
    <property type="entry name" value="TonB-dep_OMP_SusC/RagA_CS"/>
</dbReference>
<keyword evidence="4 8" id="KW-0812">Transmembrane</keyword>
<dbReference type="GO" id="GO:0009279">
    <property type="term" value="C:cell outer membrane"/>
    <property type="evidence" value="ECO:0007669"/>
    <property type="project" value="UniProtKB-SubCell"/>
</dbReference>
<dbReference type="InterPro" id="IPR023996">
    <property type="entry name" value="TonB-dep_OMP_SusC/RagA"/>
</dbReference>
<dbReference type="InterPro" id="IPR036942">
    <property type="entry name" value="Beta-barrel_TonB_sf"/>
</dbReference>
<comment type="caution">
    <text evidence="11">The sequence shown here is derived from an EMBL/GenBank/DDBJ whole genome shotgun (WGS) entry which is preliminary data.</text>
</comment>
<dbReference type="InterPro" id="IPR008969">
    <property type="entry name" value="CarboxyPept-like_regulatory"/>
</dbReference>
<proteinExistence type="inferred from homology"/>
<accession>A0A5C8K8U4</accession>
<dbReference type="Gene3D" id="2.60.40.1120">
    <property type="entry name" value="Carboxypeptidase-like, regulatory domain"/>
    <property type="match status" value="1"/>
</dbReference>
<dbReference type="Gene3D" id="2.170.130.10">
    <property type="entry name" value="TonB-dependent receptor, plug domain"/>
    <property type="match status" value="1"/>
</dbReference>
<dbReference type="EMBL" id="VRTY01000013">
    <property type="protein sequence ID" value="TXK50267.1"/>
    <property type="molecule type" value="Genomic_DNA"/>
</dbReference>
<feature type="domain" description="TonB-dependent receptor plug" evidence="10">
    <location>
        <begin position="160"/>
        <end position="274"/>
    </location>
</feature>
<dbReference type="GO" id="GO:0044718">
    <property type="term" value="P:siderophore transmembrane transport"/>
    <property type="evidence" value="ECO:0007669"/>
    <property type="project" value="TreeGrafter"/>
</dbReference>
<evidence type="ECO:0000256" key="7">
    <source>
        <dbReference type="ARBA" id="ARBA00023237"/>
    </source>
</evidence>
<keyword evidence="6 8" id="KW-0472">Membrane</keyword>
<dbReference type="Gene3D" id="2.40.170.20">
    <property type="entry name" value="TonB-dependent receptor, beta-barrel domain"/>
    <property type="match status" value="1"/>
</dbReference>
<sequence length="1103" mass="121625">MQTQFKSHVFLRQLRRTTLLQAALSFGLLTGAHAYSYDIGANSFVPIKEGKIALATSLQQAQTNTITGTVTDASGAPLPGVTVIEKGTPNAALTDAEGKFSLTVKDPKAVLLFSFLGFEKQEVALNGRATIAVTLGAADNQLKQVEVIATGYGGTTTRGATTGAIDAIRAEEIEDLPLGNLGAALTGRVLGLGVSGGTARPGSQANLTVRAPVSISNSPNTSPLYVIDDMIQVTSQGAPDATFFNTLDPSEIESISILKDASAAMYGSRAANGVIIVTTKRGKLGPPRITYSGSYAVNDEAYRTKMLSAYETGQYINILNGPNGANRPIADNRYFFGEDELEHFRTINHDWLDAAWKPSYNMRHTLNVSGGANKATYFANIAYYTQDGNIGKLDYNKWTFRAGADVNVTAGLKAGLQISGNYQNSHTMNSKIGGENIENDYRNLLRAPRYVPMYMDGLPVRLPGSGNNLSAYHFFEMNNNDNYRDISGQGTMLNIYAEYEMPFLKGLKARGTYARNMTNERSAMIGSQYFLYNFTQTGSRGHIYEGATNPVATRFTNDNRVRFANNTASSNQINFSLSYNQQFGKHSISAFATAERAESESWMEDVWKEDPVLGTNGQFNTAFGAIDGRTNGYESGTLGYIGRVNYNYDGKYLADFLFRSDASTKFAPANYWGKFYSLGTGWVISEENFFRSEAVNLLKIRYSVGLIGKDDTNPWQWRQRYTFQGGKAPVFGDNDPKGTGIKMEVTPNPDAKWTDEFNQNFGIDASFLNSRLSLTLEGFYNRATDMFRSVSSNIPVTEGGTPAARNFAAINTYGTEVSVGWNATIGNDFRYGIDTRFAWYDNKVLKHDFNETDLLYPWRGPRPGESLDIGTWGYDHLGMFRNQEEIAAYVQEYNVTQVFGQPVANLRPGMLYYRDVRGPLQSDGTFAEPDGIIDDNDQIRLLRRASSNYNFGITLKAGYKGFSFDAVLVGSFGGWSEIDGRSAIQGDISNLFQNAPGYWNDIYDPELNPTGSLPNPFHTAISTTPTSAFWRVSAFRIRMGNFNLNYSLPKNVASALHVQGARIVLTSINPINFYNPYTYRNSEGAWDNYPVLRTYSLGINLTL</sequence>
<keyword evidence="2 8" id="KW-0813">Transport</keyword>
<evidence type="ECO:0000313" key="11">
    <source>
        <dbReference type="EMBL" id="TXK50267.1"/>
    </source>
</evidence>
<dbReference type="SUPFAM" id="SSF49464">
    <property type="entry name" value="Carboxypeptidase regulatory domain-like"/>
    <property type="match status" value="1"/>
</dbReference>
<feature type="chain" id="PRO_5022846479" evidence="9">
    <location>
        <begin position="35"/>
        <end position="1103"/>
    </location>
</feature>
<dbReference type="GO" id="GO:0015344">
    <property type="term" value="F:siderophore uptake transmembrane transporter activity"/>
    <property type="evidence" value="ECO:0007669"/>
    <property type="project" value="TreeGrafter"/>
</dbReference>
<dbReference type="SUPFAM" id="SSF56935">
    <property type="entry name" value="Porins"/>
    <property type="match status" value="1"/>
</dbReference>
<evidence type="ECO:0000259" key="10">
    <source>
        <dbReference type="Pfam" id="PF07715"/>
    </source>
</evidence>
<evidence type="ECO:0000256" key="2">
    <source>
        <dbReference type="ARBA" id="ARBA00022448"/>
    </source>
</evidence>
<evidence type="ECO:0000313" key="12">
    <source>
        <dbReference type="Proteomes" id="UP000321926"/>
    </source>
</evidence>
<keyword evidence="3 8" id="KW-1134">Transmembrane beta strand</keyword>
<dbReference type="Pfam" id="PF13715">
    <property type="entry name" value="CarbopepD_reg_2"/>
    <property type="match status" value="1"/>
</dbReference>
<reference evidence="11 12" key="1">
    <citation type="submission" date="2019-08" db="EMBL/GenBank/DDBJ databases">
        <authorList>
            <person name="Shi S."/>
        </authorList>
    </citation>
    <scope>NUCLEOTIDE SEQUENCE [LARGE SCALE GENOMIC DNA]</scope>
    <source>
        <strain evidence="11 12">GY10130</strain>
    </source>
</reference>
<comment type="subcellular location">
    <subcellularLocation>
        <location evidence="1 8">Cell outer membrane</location>
        <topology evidence="1 8">Multi-pass membrane protein</topology>
    </subcellularLocation>
</comment>
<keyword evidence="5 9" id="KW-0732">Signal</keyword>
<dbReference type="PANTHER" id="PTHR30069:SF29">
    <property type="entry name" value="HEMOGLOBIN AND HEMOGLOBIN-HAPTOGLOBIN-BINDING PROTEIN 1-RELATED"/>
    <property type="match status" value="1"/>
</dbReference>
<keyword evidence="7 8" id="KW-0998">Cell outer membrane</keyword>
<dbReference type="AlphaFoldDB" id="A0A5C8K8U4"/>
<dbReference type="OrthoDB" id="9768177at2"/>
<protein>
    <submittedName>
        <fullName evidence="11">SusC/RagA family TonB-linked outer membrane protein</fullName>
    </submittedName>
</protein>
<keyword evidence="12" id="KW-1185">Reference proteome</keyword>